<keyword evidence="2" id="KW-1185">Reference proteome</keyword>
<dbReference type="Proteomes" id="UP000001400">
    <property type="component" value="Chromosome"/>
</dbReference>
<evidence type="ECO:0000313" key="2">
    <source>
        <dbReference type="Proteomes" id="UP000001400"/>
    </source>
</evidence>
<reference evidence="1" key="1">
    <citation type="submission" date="2010-02" db="EMBL/GenBank/DDBJ databases">
        <title>Complete sequence of Aciduliprofundum boonei T469.</title>
        <authorList>
            <consortium name="US DOE Joint Genome Institute"/>
            <person name="Lucas S."/>
            <person name="Copeland A."/>
            <person name="Lapidus A."/>
            <person name="Cheng J.-F."/>
            <person name="Bruce D."/>
            <person name="Goodwin L."/>
            <person name="Pitluck S."/>
            <person name="Saunders E."/>
            <person name="Detter J.C."/>
            <person name="Han C."/>
            <person name="Tapia R."/>
            <person name="Land M."/>
            <person name="Hauser L."/>
            <person name="Kyrpides N."/>
            <person name="Mikhailova N."/>
            <person name="Flores G."/>
            <person name="Reysenbach A.-L."/>
            <person name="Woyke T."/>
        </authorList>
    </citation>
    <scope>NUCLEOTIDE SEQUENCE</scope>
    <source>
        <strain evidence="1">T469</strain>
    </source>
</reference>
<name>D3T954_ACIB4</name>
<dbReference type="EMBL" id="CP001941">
    <property type="protein sequence ID" value="ADD08633.1"/>
    <property type="molecule type" value="Genomic_DNA"/>
</dbReference>
<dbReference type="AlphaFoldDB" id="D3T954"/>
<dbReference type="KEGG" id="abi:Aboo_0824"/>
<accession>D3T954</accession>
<dbReference type="GeneID" id="8827774"/>
<dbReference type="HOGENOM" id="CLU_1902023_0_0_2"/>
<proteinExistence type="predicted"/>
<organism evidence="1 2">
    <name type="scientific">Aciduliprofundum boonei (strain DSM 19572 / T469)</name>
    <dbReference type="NCBI Taxonomy" id="439481"/>
    <lineage>
        <taxon>Archaea</taxon>
        <taxon>Methanobacteriati</taxon>
        <taxon>Thermoplasmatota</taxon>
        <taxon>DHVE2 group</taxon>
        <taxon>Candidatus Aciduliprofundum</taxon>
    </lineage>
</organism>
<sequence length="124" mass="14361">MIEKDLIVYLLRECNGLHPFHISRILALLDMEYIKKIGKKLTSLDYEKTEYGLTSNKLAEIIKELPVEKIEAKPYGYLVLKEDIPVNLPDDVENTLNNLLDEICDLNDTELNLRVLKSPLYKDL</sequence>
<protein>
    <submittedName>
        <fullName evidence="1">Uncharacterized protein</fullName>
    </submittedName>
</protein>
<dbReference type="OrthoDB" id="18624at2157"/>
<evidence type="ECO:0000313" key="1">
    <source>
        <dbReference type="EMBL" id="ADD08633.1"/>
    </source>
</evidence>
<dbReference type="RefSeq" id="WP_012997235.1">
    <property type="nucleotide sequence ID" value="NC_013926.1"/>
</dbReference>
<gene>
    <name evidence="1" type="ordered locus">Aboo_0824</name>
</gene>